<feature type="region of interest" description="Disordered" evidence="1">
    <location>
        <begin position="5666"/>
        <end position="5707"/>
    </location>
</feature>
<feature type="region of interest" description="Disordered" evidence="1">
    <location>
        <begin position="1770"/>
        <end position="1801"/>
    </location>
</feature>
<feature type="region of interest" description="Disordered" evidence="1">
    <location>
        <begin position="3639"/>
        <end position="3717"/>
    </location>
</feature>
<dbReference type="EMBL" id="JBIRPU010000026">
    <property type="protein sequence ID" value="MFI0796271.1"/>
    <property type="molecule type" value="Genomic_DNA"/>
</dbReference>
<feature type="compositionally biased region" description="Polar residues" evidence="1">
    <location>
        <begin position="3853"/>
        <end position="3862"/>
    </location>
</feature>
<reference evidence="2 3" key="1">
    <citation type="submission" date="2024-10" db="EMBL/GenBank/DDBJ databases">
        <title>The Natural Products Discovery Center: Release of the First 8490 Sequenced Strains for Exploring Actinobacteria Biosynthetic Diversity.</title>
        <authorList>
            <person name="Kalkreuter E."/>
            <person name="Kautsar S.A."/>
            <person name="Yang D."/>
            <person name="Bader C.D."/>
            <person name="Teijaro C.N."/>
            <person name="Fluegel L."/>
            <person name="Davis C.M."/>
            <person name="Simpson J.R."/>
            <person name="Lauterbach L."/>
            <person name="Steele A.D."/>
            <person name="Gui C."/>
            <person name="Meng S."/>
            <person name="Li G."/>
            <person name="Viehrig K."/>
            <person name="Ye F."/>
            <person name="Su P."/>
            <person name="Kiefer A.F."/>
            <person name="Nichols A."/>
            <person name="Cepeda A.J."/>
            <person name="Yan W."/>
            <person name="Fan B."/>
            <person name="Jiang Y."/>
            <person name="Adhikari A."/>
            <person name="Zheng C.-J."/>
            <person name="Schuster L."/>
            <person name="Cowan T.M."/>
            <person name="Smanski M.J."/>
            <person name="Chevrette M.G."/>
            <person name="De Carvalho L.P.S."/>
            <person name="Shen B."/>
        </authorList>
    </citation>
    <scope>NUCLEOTIDE SEQUENCE [LARGE SCALE GENOMIC DNA]</scope>
    <source>
        <strain evidence="2 3">NPDC021253</strain>
    </source>
</reference>
<feature type="region of interest" description="Disordered" evidence="1">
    <location>
        <begin position="965"/>
        <end position="987"/>
    </location>
</feature>
<gene>
    <name evidence="2" type="ORF">ACH4OY_26835</name>
</gene>
<dbReference type="RefSeq" id="WP_396684246.1">
    <property type="nucleotide sequence ID" value="NZ_JBIRPU010000026.1"/>
</dbReference>
<feature type="region of interest" description="Disordered" evidence="1">
    <location>
        <begin position="4671"/>
        <end position="4715"/>
    </location>
</feature>
<comment type="caution">
    <text evidence="2">The sequence shown here is derived from an EMBL/GenBank/DDBJ whole genome shotgun (WGS) entry which is preliminary data.</text>
</comment>
<feature type="compositionally biased region" description="Basic and acidic residues" evidence="1">
    <location>
        <begin position="3138"/>
        <end position="3147"/>
    </location>
</feature>
<feature type="region of interest" description="Disordered" evidence="1">
    <location>
        <begin position="5349"/>
        <end position="5396"/>
    </location>
</feature>
<keyword evidence="3" id="KW-1185">Reference proteome</keyword>
<sequence>MPGTGTSVVICPDGRVIPVASGVYVHKRSPGTGLSDPVDEVSLARASFYEPRSDATLVHLAPGAELSSIVRNYLDGLPDRVRDHLVVVPTPTLTEGLDPAAVRALEELTDLYHLPIEVPVALDLRQSPRAVPIDGHGQGAPWPQATAVRLLDRPQAAARVALGAALAIAQNSEPPPSMRRLEQVLTMAVETEDDFSVPPETSLAAAAAAAEVAAVVAYLGRYGVPPGLDVDAVGRSTLPRAAVADTVAAFLALADGVTTDVETLVEELREAPGSAVLVRSHTGGATRTAWLMSGDADAPGLWWVEPQTDGSLLPVAFDPDSDDGRVAALRAAGTRVTRVDRAGLPVGRNLPVVPWAEVRGELEERLAVVLPPGRGVGDALEDCVDRLEAVRRGWFGGAVVVDDAGLGTGRVQDRLAAALGGDWRPVGDSLGPVVGRLRELGDGAVAFVLVAPPVGPRHGIVVAAWRGGVFVVETQNVVGERVWDVVDGVGNVVAPAWLPGLLGARVIVAGPDGVAVPFAVGGVGSAVTGATTVNALVDPAPGLRYLGSSDEGEFSNVLFGVPAGAMLSDQIAEGPHGAQVTLEMRRAYTDRDQSAFWQNRPAEPATVRTSVALAEFVAPVSSSFPNEPGAAREAIHRVREQVAEAFSRAHFSELRQPLSDVLTPEMGWLIHPDWQNVQIGQRLVGGWTGILPQYNHDVPFAGAAKFLEFVAENTWRTKSNDHPHWAKEHLNDGLNLGLRVAADYVYSETGRRVPFRELLDRPHAETETIRGLIALYYVTFAMGSIAEWIEYNPDRHRRGTLKNDAAVLLRNDKRLVFKALPAGVREFFAAQGAAITHQFKSAFRARFGLPLGIPDSYLTQGWTIEEHSEIRDALGQPRVHEDSEETIDVITIVPINMRMPLPRLVIEVRAYKAREVDVHTVQAYTEEIVHQEREAYYHAERLMAAASSGEGIGDHFALAHDDSPSGVPGMALSNLPASDSEQSDADESASVISFSPDSYGEPDLAASMAEVRRELEDRLAEVLPPGRDVGDALEDCLDRLEAVRRGWFGGPVAVDDAGLGTGRLQDRLAAALGGDWRPVGDSLDPLVTRLRGLGDGAAAFVLVAPPVGPRHGIVLAARRGGVFAVETQNPVGERVWDAVDGAGRPVAPPWMPGLLGARVIVAGPDGVAVPFADGEAGAAVTGATTVNALVDPAPGLRYLGSADEGEFSNILIGVAPGTRPQVQIAMGPYGTQLTLELRHVYSNRERTSFWQIRPRTPMTDQVYAPLAEFVAPVSSSLPGERGEDRRQIHWVRMQVARAFRLAHDSGTPQLLSELLTPEMGWQMHPARQNVQVGRRLIGGWEGILPQYNHDVPFAGVAKFLEFVAENTWRTKTNGHPHWAKEHLNDGLGVGLQVAADYVKWRTGRQVPLQELLDRPHVETETIRGVIALYYETFAMGSMNEFHSRNPDRTRRGTLKNDAAVLVRNDKRLIYQELPEGIKLFFAAQSADILSQFKVAFHAQFGLPAEYLTRDWDIAEHPDVIGGLGQLAEVDPNIDRLRELNGEDFEDVDAEQVDTMTIVPINRRMPLPRVVIEVRAYKVREAPARAVQTYTEELVAQEIEAYSHAERLTAAASGGQDVGDHFTSGYFDSTFGVDPSILAASGFERSYPDAAYPGSDTAAPYDLEAGIGVPDQSAPPVLYTTYGAGLSILPTSASEGSYPDAAYPESGTAALYDLEAGIGVPDQSAYMDPGAFPDLRMPFSPDSYWELAQPAFPEAPFSPDSYGMPDLPVMDNFPSSDGTAEPAGRETSRGAGRRGRGRRAPADVDVVRASGERPAAVASLVGSAEIDELRPTVLPRTANTTAYDVVEGASTERGLPRMVIDSHVAFQAEERDASVTGGVSEVDLSRVDLPRVSLSRVEGPVAYDYRVLETADGRRVRDFTVRVHLGPQDATARAAESEVRERVAKAVDDAFNQQFRIGADQLHVNVEFVAEPELAHATVGLFGEEAVATTQTAWLVTDSDLRYAHEVGHYLGLPDEYVDPLGDERRLLLSRDRSSAVFGDNSLMATTKAADRPQLQPRHIERIAATVASEVSPHTTDPSLPIPPRDPDEMVGSRPGRSVGRNVLAVSMAEVRRGLEEGLAGVLPPGRGVGDALEDCVDRLEAVRRGWFGGAVVVDDAGLGTGRVQDRLAAALGGDWRPVGDSFDPLVTRLRGLGDGAAAFVLVAPPVGPRHGIVLTVRQGGVFAVETQNPVGERVWDAVDGAGRPVAPPWMPGLLGARVIVAGPDGVAVPFADGEAGAAVTGATTANALVDPAPGLRYLGSADEGEFSNILIGVAPGTRPHTLIAMGPNGIQLTLETRDVYTNRDQTAFWQSKPDRPETEPFTVGLAEFVAPVSSSFPAEPGEDRQEIHWVRRQVAQAFRVAHRADPWLTLSQLLTQDWQIQPGWDQVEVGPRLRGGWEGVLPQYNHDVPFAGVAKFLEFVAANTWRTKADGHPHWAKEHLNDGLGVGLQVAADYVKWRTGRQVPLQELLDRPHVETETIRGVIALYYETFAMGAMLEFHWRNPDQAQRGTLKNDAAALVRNDKRLIYQELPEGIQAFFAAHRAEILSHFKAAFQAQFGLPVDYLTQVWRIEGHSDVIGGLGWFADVEFTNLSAAQVDMMTIVPINRRMQLPRVVIEVRAYKVRAAPARHVETYTEELVEQEIEAYYHAERLTAAAAGGQGVGDHFTSSYFDSTFGVGPSILPASASEGPYLDASAPGPGVAALGDLEARMRVLSIADPTDPPAFPESSMPFSPDSYGVPETLFSPDSYAFSETLFSSDSYGVPDITVTPVMDNFPSSDGTAEPAAREASRGAGRRGRGRRAPEDSDVVRTSGERPAAVGSLVESAEIDELRLTVLPRTANTIAYDVVEGAATERGLPRMVIDSHVAFQAEERDASVTGDLSEVDLSRVDLPRVSLSRVEGPVAYDYRVLETADGRRVRDFTVRVHLGPQDAAARAAESEVRERVAKAVDDAFNQQFRIGADQLHVNVEFVAEPELAHATVGLFGEEAVDTSQTAWSVTDSDLRYAHEIGHYLGLPDEYVDPVGDERRLLLSKDRSSAVFGDNSLMATTKPADRPQLQPRHIERIAATAASEVSPHTPDPSLPTAPRDPDETVGTRPAPPKDKGKGKAQEGGGEAPADRTQADVPADASRPATAPAGPATTGIGDPGDQARVVTWGWESVAAESALSAPVQQALTVNGLRGLADQSGMPFFAKVAASAGYQGDQELGYLDADSVRTMVQAYADKLREARDWSSFGVPEPGPASIQQIDDWIAGGLDPDQVPGVLTEGLPASSAATEVLLRLTAPALARQIQLIRADGTAEWYKPSDVAMVEHPVITLVESASAVLATVPLETVPAVLAADEGSLISPVVSTGLPVGLPADELAFNDLASFLAAVSGDASVTLPTDLSDRLRAATLREEAGLVAGPGLEGVLTAVREAVAKNAKPLLPADPPKWQRVPAGQGYPELTTDQANYLADGGRSAVWNPAAPSGFFEALLQAAEHDQYRLRGLSDWPAAELRVMFGALLRADLAAAGDAWPLLGATSQEFSSSRDELLEWVTDLSTPGVPAPTDTPKWLAPAVAQLFGVNVLLVEPDVRLGGAMIDPDWPQLVLVTSADGRVMATTPADPAEAGTVRRLESVDIPAVPSDRPGAEQAGGSEAEPGRSVEVPETSAAAGSAGKSPSTGSVEEPSAALGRPKPASVKVPAAGELIDIDPSAYPMGVPKEGLPYLDQLTAQLHDALRGEKVTLGEDEWLKLRQRLLANYRKITSPSGYLERQGHLDLRFRLELGEARAAGDPKALPEPPVPGKPAEDAKGKESPIRGVGAIQMTVATGGDSGSRTGQTSATRAGIGINGSPPVLSFMTVRAGPRFTATMNKVDRSTGYFTTAETAHVDDTRSELVLAKVETKWSFSIGKSVKGQGYRWSAPTPVVVTGVKQPLLLWMPLQYVGQPSADQVRAIAPEAPQPDATPQEIETFKKRSTRFEQNRERIPRHFFAAGLGGLSDLYADGVGLLERAGLPVESDMLLQQVARALWNLDTHLDTAVNDPRGYVIPLADEVGRDIGRLVARGRRKGTPLPIGTPSNQAHLEKVRTAISTHTSGFNLTNESGLGIEAAFDLVKAPMITAGPEARATFTATNSDGVSASRNGLNVLVSRYTGYTVAFHLKFDFDLELTVLNDRKKSFKSPRPTPGETLLRIPEKDAFDYSFPVDRAALKEDVTSAKGVPFVEDAVRDSRAENKVSEARLPAYLLRGRGAGHALVEVDTALPGKLYEAVSEELRKRGYVSNDLDLPFAKQLKTVGRSVLLPDILRSESGAAVQSRQRNDRALRLFLSSDSLDSHYDQAHQDGMFLTLRRQNRYGQEKIIRVTVVATQELTEEIDPKNKSSVYIKDLTDDYSTVNLAMGLDAAGQSAGGSTSINFGLGGYARVAKGFLGRFGLGIGYTRSVGAVESNSIVTNMPQLQESTAKAHELELPSEYKIKLEFEDDKEESWSSDAIGATATVHLVEDFNVAPTTTPMRGRAPQNTPPAVLENAVVLHLDSTGVLAAARKVLRGFTKPGREADEPTSRFTSNVTLHAHLKEMMADRYTTDSFFRPGFFRHQLGSLGIKAEVGRSTFVGVTKDNFTLGLIKLSLTQSSQNATRSHKGVLNGEFTFGGTTAAPSGEAADQGGAGGGVVGHGIEGPGATGGSAAAPTSSEAANYGGAAGPALSYTRAYTKKRGARQTGGKEYLELNFARAYVFDAPAGFTVQAVREKHGKLMLNKGEISEPEKVPDGFLRYALSEPDALKEFAAGRVELPENQLADVFERWISQKTEFSIKALVGALAQWHSSVADSGVVDTYRNERESWARKLAEKHRNDTGRIYDPADLKLFAETFPEIPLTPVSADEDLPNAARSTYLPPYFLEGAPRAIGHAGIHSLTYQDPSFPGETFTAYDLVRREIDKVVPGLLGRERADWQNARVWRGSFFGDSGKSQIGRVQGGLDGLQAMLAGGRDQPLIEDMLGDDPFRFSIVNPMGWLLSDVVDVKISVKWRDGEPEPIDLVPESGLENYFHAYQLDSTGKGRDSIYSATLKGNFAPTYSSKGTTVGGAVQWVGGQRRSNNQHVERIEEATAYSWNKAYHYRRPITITIEVNRQMMPGRVVNNILAKIRRPLPRKEPASYPGELIVKLPQGLVESPPVQGPAPMPTMHPLPKLPADMAVISFRIENALPVAEELLRKTFGEGTTKKIFGPGLATSVFGEEADNYRPSLSLSTLLSPHHLGNHLPKMLAGQRHRLTPTLLEPGHSRVRAEFHIWGELHELRVVRMIDEGMGTGRYVKDISNNSVNVSLDKPDAAASLEVGQSGTVNDRQLGSEQVSDKMSGSTPFSRQAPLGSSADANLAQRGEQHSKQLGPSYLVEVKGRFFLEMTPYKQGLFSSENKKRGKVVRSAPLFGEGYIQAFGEQIEEMQRQLHEFRTAPPAKDPTPWPAAEGAPREVDLDRSLFEAAKNGGGDAPGQVARSLRQPQEKQPTLILSTHVGQRAYLTYKAVSEWEFDLRYPGAAADSDAARAANQERLTTLDGLTPKAETPAGVRELEGLVDEAIARAGALSASPPSTLLRALGGNPVYQAQEIAFRLNTHVEVRQAGYRWRESASPGDPETAIDRISPDGRITPVNYPGVDAPAGPVGEPQASRSGRAPAAAPALPPLADSPVPPPVPAPQGSRWDGNTLVIGTWGGPSFNELTQVGHWSTENPPGILIAVNPTRDKGGQLVLDQLRTALQRTARIGVIPTVLFWNTPPGLLEELRADYVFSTLQRRVVNLDDSTWQRSGPDGRLAGRYDVITDALAAQKSAGGPPTGEISARLAARKLPPALAGWLSENNWQDRETYLRAHFQELLAPEVQAVLGRNADGTMTGLPAGEDGNLAGATQVILDLVRANGGPAGEDAPRLAPAADIPSHKFEPPVALEGPLRETFAFDYLLPRPKPKPSTVRTERASWDDLLLRLFSMGKLTGPQMVALANGVAEGSRGVANATIFAAIAAVMRMPQKVAELPTHDNSEFGRLADAVANCDVLPADRVSWVARFDAFHDQVAGGQPGHAALLHVLLEKLTNC</sequence>
<feature type="compositionally biased region" description="Low complexity" evidence="1">
    <location>
        <begin position="4700"/>
        <end position="4711"/>
    </location>
</feature>
<feature type="region of interest" description="Disordered" evidence="1">
    <location>
        <begin position="3847"/>
        <end position="3866"/>
    </location>
</feature>
<evidence type="ECO:0000313" key="3">
    <source>
        <dbReference type="Proteomes" id="UP001611075"/>
    </source>
</evidence>
<feature type="compositionally biased region" description="Low complexity" evidence="1">
    <location>
        <begin position="5677"/>
        <end position="5698"/>
    </location>
</feature>
<feature type="region of interest" description="Disordered" evidence="1">
    <location>
        <begin position="2812"/>
        <end position="2855"/>
    </location>
</feature>
<dbReference type="Proteomes" id="UP001611075">
    <property type="component" value="Unassembled WGS sequence"/>
</dbReference>
<feature type="compositionally biased region" description="Basic and acidic residues" evidence="1">
    <location>
        <begin position="3825"/>
        <end position="3835"/>
    </location>
</feature>
<feature type="compositionally biased region" description="Polar residues" evidence="1">
    <location>
        <begin position="5349"/>
        <end position="5376"/>
    </location>
</feature>
<feature type="region of interest" description="Disordered" evidence="1">
    <location>
        <begin position="3809"/>
        <end position="3835"/>
    </location>
</feature>
<protein>
    <submittedName>
        <fullName evidence="2">Uncharacterized protein</fullName>
    </submittedName>
</protein>
<proteinExistence type="predicted"/>
<feature type="compositionally biased region" description="Low complexity" evidence="1">
    <location>
        <begin position="3170"/>
        <end position="3186"/>
    </location>
</feature>
<feature type="region of interest" description="Disordered" evidence="1">
    <location>
        <begin position="2068"/>
        <end position="2096"/>
    </location>
</feature>
<organism evidence="2 3">
    <name type="scientific">Micromonospora rubida</name>
    <dbReference type="NCBI Taxonomy" id="2697657"/>
    <lineage>
        <taxon>Bacteria</taxon>
        <taxon>Bacillati</taxon>
        <taxon>Actinomycetota</taxon>
        <taxon>Actinomycetes</taxon>
        <taxon>Micromonosporales</taxon>
        <taxon>Micromonosporaceae</taxon>
        <taxon>Micromonospora</taxon>
    </lineage>
</organism>
<name>A0ABW7STM2_9ACTN</name>
<accession>A0ABW7STM2</accession>
<evidence type="ECO:0000256" key="1">
    <source>
        <dbReference type="SAM" id="MobiDB-lite"/>
    </source>
</evidence>
<feature type="compositionally biased region" description="Low complexity" evidence="1">
    <location>
        <begin position="3688"/>
        <end position="3702"/>
    </location>
</feature>
<feature type="region of interest" description="Disordered" evidence="1">
    <location>
        <begin position="3107"/>
        <end position="3188"/>
    </location>
</feature>
<evidence type="ECO:0000313" key="2">
    <source>
        <dbReference type="EMBL" id="MFI0796271.1"/>
    </source>
</evidence>
<feature type="compositionally biased region" description="Gly residues" evidence="1">
    <location>
        <begin position="4681"/>
        <end position="4699"/>
    </location>
</feature>